<sequence length="171" mass="19339">MLKLVLLLFCFFSAEVLADTQWDKSDVTFDDPITIKVYRDPHCQCCHKWIDHLKQQGFSVEDLLSNNVEVVKEQLGVPNALHSCHTAVVEGYVIEGHVPADDIKRLLLEKPAITGLAVPRMPVGTPGMEMGARKDEFSVITFDKDQAKNFDVFSGYQLDENHQYHLIHSAE</sequence>
<dbReference type="AlphaFoldDB" id="A0A0F9KKB4"/>
<comment type="caution">
    <text evidence="1">The sequence shown here is derived from an EMBL/GenBank/DDBJ whole genome shotgun (WGS) entry which is preliminary data.</text>
</comment>
<dbReference type="EMBL" id="LAZR01009016">
    <property type="protein sequence ID" value="KKM75216.1"/>
    <property type="molecule type" value="Genomic_DNA"/>
</dbReference>
<accession>A0A0F9KKB4</accession>
<reference evidence="1" key="1">
    <citation type="journal article" date="2015" name="Nature">
        <title>Complex archaea that bridge the gap between prokaryotes and eukaryotes.</title>
        <authorList>
            <person name="Spang A."/>
            <person name="Saw J.H."/>
            <person name="Jorgensen S.L."/>
            <person name="Zaremba-Niedzwiedzka K."/>
            <person name="Martijn J."/>
            <person name="Lind A.E."/>
            <person name="van Eijk R."/>
            <person name="Schleper C."/>
            <person name="Guy L."/>
            <person name="Ettema T.J."/>
        </authorList>
    </citation>
    <scope>NUCLEOTIDE SEQUENCE</scope>
</reference>
<dbReference type="InterPro" id="IPR007332">
    <property type="entry name" value="DUF411"/>
</dbReference>
<organism evidence="1">
    <name type="scientific">marine sediment metagenome</name>
    <dbReference type="NCBI Taxonomy" id="412755"/>
    <lineage>
        <taxon>unclassified sequences</taxon>
        <taxon>metagenomes</taxon>
        <taxon>ecological metagenomes</taxon>
    </lineage>
</organism>
<evidence type="ECO:0008006" key="2">
    <source>
        <dbReference type="Google" id="ProtNLM"/>
    </source>
</evidence>
<name>A0A0F9KKB4_9ZZZZ</name>
<protein>
    <recommendedName>
        <fullName evidence="2">CopG protein</fullName>
    </recommendedName>
</protein>
<gene>
    <name evidence="1" type="ORF">LCGC14_1392500</name>
</gene>
<dbReference type="SUPFAM" id="SSF52833">
    <property type="entry name" value="Thioredoxin-like"/>
    <property type="match status" value="1"/>
</dbReference>
<dbReference type="Pfam" id="PF04214">
    <property type="entry name" value="DUF411"/>
    <property type="match status" value="1"/>
</dbReference>
<proteinExistence type="predicted"/>
<dbReference type="InterPro" id="IPR036249">
    <property type="entry name" value="Thioredoxin-like_sf"/>
</dbReference>
<evidence type="ECO:0000313" key="1">
    <source>
        <dbReference type="EMBL" id="KKM75216.1"/>
    </source>
</evidence>